<protein>
    <recommendedName>
        <fullName evidence="4">Collagen triple helix repeat protein</fullName>
    </recommendedName>
</protein>
<reference evidence="2" key="1">
    <citation type="submission" date="2023-10" db="EMBL/GenBank/DDBJ databases">
        <authorList>
            <person name="Chen Y."/>
            <person name="Shah S."/>
            <person name="Dougan E. K."/>
            <person name="Thang M."/>
            <person name="Chan C."/>
        </authorList>
    </citation>
    <scope>NUCLEOTIDE SEQUENCE [LARGE SCALE GENOMIC DNA]</scope>
</reference>
<accession>A0ABN9PF08</accession>
<comment type="caution">
    <text evidence="2">The sequence shown here is derived from an EMBL/GenBank/DDBJ whole genome shotgun (WGS) entry which is preliminary data.</text>
</comment>
<dbReference type="Pfam" id="PF01391">
    <property type="entry name" value="Collagen"/>
    <property type="match status" value="1"/>
</dbReference>
<evidence type="ECO:0000313" key="3">
    <source>
        <dbReference type="Proteomes" id="UP001189429"/>
    </source>
</evidence>
<evidence type="ECO:0000313" key="2">
    <source>
        <dbReference type="EMBL" id="CAK0789824.1"/>
    </source>
</evidence>
<sequence length="131" mass="13741">MVRPHGGGAGAPRGRPGLDMPPELMTAGDLPVGEKGEKGAPGPQGPRGPQGHRGPRGSPGYPGIVGGRGPPGMDGKDGKDGSPLTLVGIACEWADWVDWSPECLNHAKLGCARSRDRYIKTYPQDWLRGRL</sequence>
<dbReference type="InterPro" id="IPR008160">
    <property type="entry name" value="Collagen"/>
</dbReference>
<feature type="compositionally biased region" description="Gly residues" evidence="1">
    <location>
        <begin position="1"/>
        <end position="11"/>
    </location>
</feature>
<keyword evidence="3" id="KW-1185">Reference proteome</keyword>
<evidence type="ECO:0000256" key="1">
    <source>
        <dbReference type="SAM" id="MobiDB-lite"/>
    </source>
</evidence>
<evidence type="ECO:0008006" key="4">
    <source>
        <dbReference type="Google" id="ProtNLM"/>
    </source>
</evidence>
<feature type="region of interest" description="Disordered" evidence="1">
    <location>
        <begin position="1"/>
        <end position="83"/>
    </location>
</feature>
<gene>
    <name evidence="2" type="ORF">PCOR1329_LOCUS1286</name>
</gene>
<feature type="compositionally biased region" description="Gly residues" evidence="1">
    <location>
        <begin position="63"/>
        <end position="72"/>
    </location>
</feature>
<dbReference type="EMBL" id="CAUYUJ010000314">
    <property type="protein sequence ID" value="CAK0789824.1"/>
    <property type="molecule type" value="Genomic_DNA"/>
</dbReference>
<name>A0ABN9PF08_9DINO</name>
<organism evidence="2 3">
    <name type="scientific">Prorocentrum cordatum</name>
    <dbReference type="NCBI Taxonomy" id="2364126"/>
    <lineage>
        <taxon>Eukaryota</taxon>
        <taxon>Sar</taxon>
        <taxon>Alveolata</taxon>
        <taxon>Dinophyceae</taxon>
        <taxon>Prorocentrales</taxon>
        <taxon>Prorocentraceae</taxon>
        <taxon>Prorocentrum</taxon>
    </lineage>
</organism>
<proteinExistence type="predicted"/>
<dbReference type="Proteomes" id="UP001189429">
    <property type="component" value="Unassembled WGS sequence"/>
</dbReference>